<feature type="compositionally biased region" description="Polar residues" evidence="1">
    <location>
        <begin position="16"/>
        <end position="27"/>
    </location>
</feature>
<organism evidence="2 3">
    <name type="scientific">Aaosphaeria arxii CBS 175.79</name>
    <dbReference type="NCBI Taxonomy" id="1450172"/>
    <lineage>
        <taxon>Eukaryota</taxon>
        <taxon>Fungi</taxon>
        <taxon>Dikarya</taxon>
        <taxon>Ascomycota</taxon>
        <taxon>Pezizomycotina</taxon>
        <taxon>Dothideomycetes</taxon>
        <taxon>Pleosporomycetidae</taxon>
        <taxon>Pleosporales</taxon>
        <taxon>Pleosporales incertae sedis</taxon>
        <taxon>Aaosphaeria</taxon>
    </lineage>
</organism>
<dbReference type="AlphaFoldDB" id="A0A6A5XGU6"/>
<evidence type="ECO:0000313" key="2">
    <source>
        <dbReference type="EMBL" id="KAF2012086.1"/>
    </source>
</evidence>
<gene>
    <name evidence="2" type="ORF">BU24DRAFT_269512</name>
</gene>
<dbReference type="GeneID" id="54279973"/>
<feature type="region of interest" description="Disordered" evidence="1">
    <location>
        <begin position="1"/>
        <end position="52"/>
    </location>
</feature>
<keyword evidence="3" id="KW-1185">Reference proteome</keyword>
<name>A0A6A5XGU6_9PLEO</name>
<reference evidence="2" key="1">
    <citation type="journal article" date="2020" name="Stud. Mycol.">
        <title>101 Dothideomycetes genomes: a test case for predicting lifestyles and emergence of pathogens.</title>
        <authorList>
            <person name="Haridas S."/>
            <person name="Albert R."/>
            <person name="Binder M."/>
            <person name="Bloem J."/>
            <person name="Labutti K."/>
            <person name="Salamov A."/>
            <person name="Andreopoulos B."/>
            <person name="Baker S."/>
            <person name="Barry K."/>
            <person name="Bills G."/>
            <person name="Bluhm B."/>
            <person name="Cannon C."/>
            <person name="Castanera R."/>
            <person name="Culley D."/>
            <person name="Daum C."/>
            <person name="Ezra D."/>
            <person name="Gonzalez J."/>
            <person name="Henrissat B."/>
            <person name="Kuo A."/>
            <person name="Liang C."/>
            <person name="Lipzen A."/>
            <person name="Lutzoni F."/>
            <person name="Magnuson J."/>
            <person name="Mondo S."/>
            <person name="Nolan M."/>
            <person name="Ohm R."/>
            <person name="Pangilinan J."/>
            <person name="Park H.-J."/>
            <person name="Ramirez L."/>
            <person name="Alfaro M."/>
            <person name="Sun H."/>
            <person name="Tritt A."/>
            <person name="Yoshinaga Y."/>
            <person name="Zwiers L.-H."/>
            <person name="Turgeon B."/>
            <person name="Goodwin S."/>
            <person name="Spatafora J."/>
            <person name="Crous P."/>
            <person name="Grigoriev I."/>
        </authorList>
    </citation>
    <scope>NUCLEOTIDE SEQUENCE</scope>
    <source>
        <strain evidence="2">CBS 175.79</strain>
    </source>
</reference>
<evidence type="ECO:0000256" key="1">
    <source>
        <dbReference type="SAM" id="MobiDB-lite"/>
    </source>
</evidence>
<evidence type="ECO:0000313" key="3">
    <source>
        <dbReference type="Proteomes" id="UP000799778"/>
    </source>
</evidence>
<sequence>MTPQIASPLTALAFPSSHSPMTLTHPQTRSEDTEQRSIDKEKVRPNAGQTDGQMTGICKIAARFYAREEGRERVRVDLFLKLWLASASASATGGARARDWPPLHFLGGASLSL</sequence>
<dbReference type="RefSeq" id="XP_033380425.1">
    <property type="nucleotide sequence ID" value="XM_033522576.1"/>
</dbReference>
<accession>A0A6A5XGU6</accession>
<dbReference type="EMBL" id="ML978073">
    <property type="protein sequence ID" value="KAF2012086.1"/>
    <property type="molecule type" value="Genomic_DNA"/>
</dbReference>
<dbReference type="Proteomes" id="UP000799778">
    <property type="component" value="Unassembled WGS sequence"/>
</dbReference>
<feature type="compositionally biased region" description="Basic and acidic residues" evidence="1">
    <location>
        <begin position="28"/>
        <end position="44"/>
    </location>
</feature>
<proteinExistence type="predicted"/>
<protein>
    <submittedName>
        <fullName evidence="2">Uncharacterized protein</fullName>
    </submittedName>
</protein>